<dbReference type="NCBIfam" id="NF045973">
    <property type="entry name" value="conju_CD1115"/>
    <property type="match status" value="1"/>
</dbReference>
<dbReference type="PANTHER" id="PTHR37937">
    <property type="entry name" value="CONJUGATIVE TRANSFER: DNA TRANSPORT"/>
    <property type="match status" value="1"/>
</dbReference>
<evidence type="ECO:0000256" key="7">
    <source>
        <dbReference type="SAM" id="MobiDB-lite"/>
    </source>
</evidence>
<keyword evidence="3" id="KW-1003">Cell membrane</keyword>
<dbReference type="InterPro" id="IPR027417">
    <property type="entry name" value="P-loop_NTPase"/>
</dbReference>
<keyword evidence="8" id="KW-0732">Signal</keyword>
<evidence type="ECO:0000256" key="3">
    <source>
        <dbReference type="ARBA" id="ARBA00022475"/>
    </source>
</evidence>
<dbReference type="OrthoDB" id="226701at2"/>
<dbReference type="AlphaFoldDB" id="A0A3N0BEA1"/>
<evidence type="ECO:0000256" key="6">
    <source>
        <dbReference type="ARBA" id="ARBA00023136"/>
    </source>
</evidence>
<dbReference type="Pfam" id="PF02534">
    <property type="entry name" value="T4SS-DNA_transf"/>
    <property type="match status" value="1"/>
</dbReference>
<feature type="region of interest" description="Disordered" evidence="7">
    <location>
        <begin position="512"/>
        <end position="533"/>
    </location>
</feature>
<dbReference type="CDD" id="cd01127">
    <property type="entry name" value="TrwB_TraG_TraD_VirD4"/>
    <property type="match status" value="2"/>
</dbReference>
<keyword evidence="6" id="KW-0472">Membrane</keyword>
<accession>A0A3N0BEA1</accession>
<evidence type="ECO:0000313" key="10">
    <source>
        <dbReference type="Proteomes" id="UP000278632"/>
    </source>
</evidence>
<dbReference type="GO" id="GO:0005886">
    <property type="term" value="C:plasma membrane"/>
    <property type="evidence" value="ECO:0007669"/>
    <property type="project" value="UniProtKB-SubCell"/>
</dbReference>
<sequence length="606" mass="65996">MRWQAAAALAAAAFAAGDFAAAALAASGANPIIDPEAAMAAIPAALRAGRVFSTEALPLCAGTACACAALLAWARSLGSKGARRDGEEHGSSRWATPKDIAPFGDAKDPDNNIILTDNARIRLVSRRFDLSTDTNDNVLVVGGPGTGKTRYYVKPNLLQANASFFVTDPKGTLIRETGGALAELGYEIRAFDTIDFSRSMRFNPIAYIRDEAGVIRFARGIVANTEGEADHKGDPYWEKAERLVYTALTAYLVMHCEPADRNLDGLLTLLSLADARDDPGYMSPLDMVFRELETGERYVRRGGAAAEDGGSMRGFSEENGAWEWVKVREPAPPDDFALASYREFRVAAGDTMKSMLSSCNVRLKPLSIRAVRDLTSKDELDLAHMGDEDAKVALFASMSDTDSTFDFLFALLMDTAVSALCAEALEAHGGSLPTTVHFVFDEFANIGRIPDFERTIAVTRSRNIAVSMIAQSLSQLKETYGDNNAETIVNACDTLLYLGGKANETNEEISKMAGKQTVASETQSDSRGAGWTRTVNRGISERDLIQPAEVARMPREDALVLVNGCMPLMDRKYRLERHPRSRLLEEAARRGPFDFAEYRRHKEGNS</sequence>
<dbReference type="Gene3D" id="3.40.50.300">
    <property type="entry name" value="P-loop containing nucleotide triphosphate hydrolases"/>
    <property type="match status" value="1"/>
</dbReference>
<reference evidence="10" key="1">
    <citation type="submission" date="2018-05" db="EMBL/GenBank/DDBJ databases">
        <title>Genome Sequencing of selected type strains of the family Eggerthellaceae.</title>
        <authorList>
            <person name="Danylec N."/>
            <person name="Stoll D.A."/>
            <person name="Doetsch A."/>
            <person name="Huch M."/>
        </authorList>
    </citation>
    <scope>NUCLEOTIDE SEQUENCE [LARGE SCALE GENOMIC DNA]</scope>
    <source>
        <strain evidence="10">DSM 16106</strain>
    </source>
</reference>
<dbReference type="InterPro" id="IPR003688">
    <property type="entry name" value="TraG/VirD4"/>
</dbReference>
<keyword evidence="10" id="KW-1185">Reference proteome</keyword>
<dbReference type="InterPro" id="IPR051539">
    <property type="entry name" value="T4SS-coupling_protein"/>
</dbReference>
<evidence type="ECO:0000313" key="9">
    <source>
        <dbReference type="EMBL" id="RNL46038.1"/>
    </source>
</evidence>
<comment type="caution">
    <text evidence="9">The sequence shown here is derived from an EMBL/GenBank/DDBJ whole genome shotgun (WGS) entry which is preliminary data.</text>
</comment>
<gene>
    <name evidence="9" type="ORF">DMP08_04860</name>
</gene>
<name>A0A3N0BEA1_9ACTN</name>
<feature type="chain" id="PRO_5039024897" evidence="8">
    <location>
        <begin position="26"/>
        <end position="606"/>
    </location>
</feature>
<dbReference type="SUPFAM" id="SSF52540">
    <property type="entry name" value="P-loop containing nucleoside triphosphate hydrolases"/>
    <property type="match status" value="1"/>
</dbReference>
<evidence type="ECO:0000256" key="1">
    <source>
        <dbReference type="ARBA" id="ARBA00004651"/>
    </source>
</evidence>
<evidence type="ECO:0000256" key="4">
    <source>
        <dbReference type="ARBA" id="ARBA00022692"/>
    </source>
</evidence>
<organism evidence="9 10">
    <name type="scientific">Paraeggerthella hongkongensis</name>
    <dbReference type="NCBI Taxonomy" id="230658"/>
    <lineage>
        <taxon>Bacteria</taxon>
        <taxon>Bacillati</taxon>
        <taxon>Actinomycetota</taxon>
        <taxon>Coriobacteriia</taxon>
        <taxon>Eggerthellales</taxon>
        <taxon>Eggerthellaceae</taxon>
        <taxon>Paraeggerthella</taxon>
    </lineage>
</organism>
<dbReference type="Proteomes" id="UP000278632">
    <property type="component" value="Unassembled WGS sequence"/>
</dbReference>
<dbReference type="EMBL" id="QICD01000006">
    <property type="protein sequence ID" value="RNL46038.1"/>
    <property type="molecule type" value="Genomic_DNA"/>
</dbReference>
<proteinExistence type="inferred from homology"/>
<evidence type="ECO:0000256" key="8">
    <source>
        <dbReference type="SAM" id="SignalP"/>
    </source>
</evidence>
<feature type="compositionally biased region" description="Polar residues" evidence="7">
    <location>
        <begin position="517"/>
        <end position="526"/>
    </location>
</feature>
<protein>
    <submittedName>
        <fullName evidence="9">Conjugal transfer protein TraG</fullName>
    </submittedName>
</protein>
<keyword evidence="4" id="KW-0812">Transmembrane</keyword>
<comment type="similarity">
    <text evidence="2">Belongs to the VirD4/TraG family.</text>
</comment>
<dbReference type="PANTHER" id="PTHR37937:SF1">
    <property type="entry name" value="CONJUGATIVE TRANSFER: DNA TRANSPORT"/>
    <property type="match status" value="1"/>
</dbReference>
<feature type="compositionally biased region" description="Basic and acidic residues" evidence="7">
    <location>
        <begin position="82"/>
        <end position="91"/>
    </location>
</feature>
<evidence type="ECO:0000256" key="2">
    <source>
        <dbReference type="ARBA" id="ARBA00008806"/>
    </source>
</evidence>
<dbReference type="RefSeq" id="WP_123191843.1">
    <property type="nucleotide sequence ID" value="NZ_QICD01000006.1"/>
</dbReference>
<keyword evidence="5" id="KW-1133">Transmembrane helix</keyword>
<evidence type="ECO:0000256" key="5">
    <source>
        <dbReference type="ARBA" id="ARBA00022989"/>
    </source>
</evidence>
<feature type="region of interest" description="Disordered" evidence="7">
    <location>
        <begin position="82"/>
        <end position="101"/>
    </location>
</feature>
<feature type="signal peptide" evidence="8">
    <location>
        <begin position="1"/>
        <end position="25"/>
    </location>
</feature>
<comment type="subcellular location">
    <subcellularLocation>
        <location evidence="1">Cell membrane</location>
        <topology evidence="1">Multi-pass membrane protein</topology>
    </subcellularLocation>
</comment>